<dbReference type="CDD" id="cd19757">
    <property type="entry name" value="Bbox1"/>
    <property type="match status" value="1"/>
</dbReference>
<name>A0A9Q1FXF5_SYNKA</name>
<evidence type="ECO:0000313" key="4">
    <source>
        <dbReference type="Proteomes" id="UP001152622"/>
    </source>
</evidence>
<dbReference type="EMBL" id="JAINUF010000003">
    <property type="protein sequence ID" value="KAJ8369372.1"/>
    <property type="molecule type" value="Genomic_DNA"/>
</dbReference>
<gene>
    <name evidence="3" type="ORF">SKAU_G00094000</name>
</gene>
<evidence type="ECO:0000256" key="2">
    <source>
        <dbReference type="SAM" id="MobiDB-lite"/>
    </source>
</evidence>
<evidence type="ECO:0000313" key="3">
    <source>
        <dbReference type="EMBL" id="KAJ8369372.1"/>
    </source>
</evidence>
<dbReference type="PANTHER" id="PTHR33104">
    <property type="entry name" value="SI:DKEY-29D5.2"/>
    <property type="match status" value="1"/>
</dbReference>
<dbReference type="Proteomes" id="UP001152622">
    <property type="component" value="Chromosome 3"/>
</dbReference>
<sequence>MQRLAEILKSCPVVPDELQPSTSSSWSLRQSAAQERWKEARPYHLKCLLDTEAVGQELCCRCSQAAVIRCTDCLPADWLLESLPSEWFCEDCDVFEHRSRPLHNRDSIVDGFLKAIPPSTVFKKTEADKYTTLEQARVDMLTIHAMGWNQRKSENLHQALATRYVKTCQKAVEEAARLSELKEELNCSEEMALQWTADVQQWAICDTTDTITDPAQQTLQQSIEGLFVSIHQRKHSLYRQNDSNKLRHRLRQKLAEEKRRLFDQIRRYNTLAAEDKIDEALIEGRLAGLGSGTEAQIWPWDANISGSSVSITTKKKIHDQQMLTMRLQEERSILVVEMAQHCTSLQNLALALRTKISREEGRFQLALQYYTAALGPCSSLLGNVDEEEECDCSPDVSEEEEEEEEEADDKTP</sequence>
<reference evidence="3" key="1">
    <citation type="journal article" date="2023" name="Science">
        <title>Genome structures resolve the early diversification of teleost fishes.</title>
        <authorList>
            <person name="Parey E."/>
            <person name="Louis A."/>
            <person name="Montfort J."/>
            <person name="Bouchez O."/>
            <person name="Roques C."/>
            <person name="Iampietro C."/>
            <person name="Lluch J."/>
            <person name="Castinel A."/>
            <person name="Donnadieu C."/>
            <person name="Desvignes T."/>
            <person name="Floi Bucao C."/>
            <person name="Jouanno E."/>
            <person name="Wen M."/>
            <person name="Mejri S."/>
            <person name="Dirks R."/>
            <person name="Jansen H."/>
            <person name="Henkel C."/>
            <person name="Chen W.J."/>
            <person name="Zahm M."/>
            <person name="Cabau C."/>
            <person name="Klopp C."/>
            <person name="Thompson A.W."/>
            <person name="Robinson-Rechavi M."/>
            <person name="Braasch I."/>
            <person name="Lecointre G."/>
            <person name="Bobe J."/>
            <person name="Postlethwait J.H."/>
            <person name="Berthelot C."/>
            <person name="Roest Crollius H."/>
            <person name="Guiguen Y."/>
        </authorList>
    </citation>
    <scope>NUCLEOTIDE SEQUENCE</scope>
    <source>
        <strain evidence="3">WJC10195</strain>
    </source>
</reference>
<dbReference type="OrthoDB" id="8942143at2759"/>
<keyword evidence="4" id="KW-1185">Reference proteome</keyword>
<evidence type="ECO:0000256" key="1">
    <source>
        <dbReference type="SAM" id="Coils"/>
    </source>
</evidence>
<protein>
    <submittedName>
        <fullName evidence="3">Uncharacterized protein</fullName>
    </submittedName>
</protein>
<accession>A0A9Q1FXF5</accession>
<dbReference type="PANTHER" id="PTHR33104:SF2">
    <property type="entry name" value="CXC3 LIKE CYSTEINE CLUSTER DOMAIN-CONTAINING PROTEIN"/>
    <property type="match status" value="1"/>
</dbReference>
<organism evidence="3 4">
    <name type="scientific">Synaphobranchus kaupii</name>
    <name type="common">Kaup's arrowtooth eel</name>
    <dbReference type="NCBI Taxonomy" id="118154"/>
    <lineage>
        <taxon>Eukaryota</taxon>
        <taxon>Metazoa</taxon>
        <taxon>Chordata</taxon>
        <taxon>Craniata</taxon>
        <taxon>Vertebrata</taxon>
        <taxon>Euteleostomi</taxon>
        <taxon>Actinopterygii</taxon>
        <taxon>Neopterygii</taxon>
        <taxon>Teleostei</taxon>
        <taxon>Anguilliformes</taxon>
        <taxon>Synaphobranchidae</taxon>
        <taxon>Synaphobranchus</taxon>
    </lineage>
</organism>
<feature type="coiled-coil region" evidence="1">
    <location>
        <begin position="168"/>
        <end position="198"/>
    </location>
</feature>
<dbReference type="AlphaFoldDB" id="A0A9Q1FXF5"/>
<feature type="region of interest" description="Disordered" evidence="2">
    <location>
        <begin position="386"/>
        <end position="412"/>
    </location>
</feature>
<proteinExistence type="predicted"/>
<keyword evidence="1" id="KW-0175">Coiled coil</keyword>
<comment type="caution">
    <text evidence="3">The sequence shown here is derived from an EMBL/GenBank/DDBJ whole genome shotgun (WGS) entry which is preliminary data.</text>
</comment>